<dbReference type="Proteomes" id="UP000078540">
    <property type="component" value="Unassembled WGS sequence"/>
</dbReference>
<organism evidence="1 2">
    <name type="scientific">Atta colombica</name>
    <dbReference type="NCBI Taxonomy" id="520822"/>
    <lineage>
        <taxon>Eukaryota</taxon>
        <taxon>Metazoa</taxon>
        <taxon>Ecdysozoa</taxon>
        <taxon>Arthropoda</taxon>
        <taxon>Hexapoda</taxon>
        <taxon>Insecta</taxon>
        <taxon>Pterygota</taxon>
        <taxon>Neoptera</taxon>
        <taxon>Endopterygota</taxon>
        <taxon>Hymenoptera</taxon>
        <taxon>Apocrita</taxon>
        <taxon>Aculeata</taxon>
        <taxon>Formicoidea</taxon>
        <taxon>Formicidae</taxon>
        <taxon>Myrmicinae</taxon>
        <taxon>Atta</taxon>
    </lineage>
</organism>
<dbReference type="SUPFAM" id="SSF56219">
    <property type="entry name" value="DNase I-like"/>
    <property type="match status" value="1"/>
</dbReference>
<evidence type="ECO:0008006" key="3">
    <source>
        <dbReference type="Google" id="ProtNLM"/>
    </source>
</evidence>
<evidence type="ECO:0000313" key="2">
    <source>
        <dbReference type="Proteomes" id="UP000078540"/>
    </source>
</evidence>
<name>A0A195BXW3_9HYME</name>
<accession>A0A195BXW3</accession>
<dbReference type="EMBL" id="KQ976394">
    <property type="protein sequence ID" value="KYM93130.1"/>
    <property type="molecule type" value="Genomic_DNA"/>
</dbReference>
<reference evidence="1 2" key="1">
    <citation type="submission" date="2015-09" db="EMBL/GenBank/DDBJ databases">
        <title>Atta colombica WGS genome.</title>
        <authorList>
            <person name="Nygaard S."/>
            <person name="Hu H."/>
            <person name="Boomsma J."/>
            <person name="Zhang G."/>
        </authorList>
    </citation>
    <scope>NUCLEOTIDE SEQUENCE [LARGE SCALE GENOMIC DNA]</scope>
    <source>
        <strain evidence="1">Treedump-2</strain>
        <tissue evidence="1">Whole body</tissue>
    </source>
</reference>
<dbReference type="Gene3D" id="3.60.10.10">
    <property type="entry name" value="Endonuclease/exonuclease/phosphatase"/>
    <property type="match status" value="1"/>
</dbReference>
<gene>
    <name evidence="1" type="ORF">ALC53_00063</name>
</gene>
<sequence length="163" mass="18611">NTNYDAKHYYSKEQAIPAGMISPIISLLQKIFEILFTLDYCSKSSTDSFNVFCLQDTLYSTMPFRLSPFKVIRKNSESSGQRGICILLRNNNIIFNRLDLSNYSSVEIQGDFNAHHSSWGCSKFDRPGKALLSMVDVNGACIMEEYFADHLRSLTKLLFPEKQ</sequence>
<keyword evidence="2" id="KW-1185">Reference proteome</keyword>
<proteinExistence type="predicted"/>
<protein>
    <recommendedName>
        <fullName evidence="3">Endonuclease/exonuclease/phosphatase domain-containing protein</fullName>
    </recommendedName>
</protein>
<dbReference type="AlphaFoldDB" id="A0A195BXW3"/>
<evidence type="ECO:0000313" key="1">
    <source>
        <dbReference type="EMBL" id="KYM93130.1"/>
    </source>
</evidence>
<feature type="non-terminal residue" evidence="1">
    <location>
        <position position="1"/>
    </location>
</feature>
<dbReference type="InterPro" id="IPR036691">
    <property type="entry name" value="Endo/exonu/phosph_ase_sf"/>
</dbReference>
<dbReference type="STRING" id="520822.A0A195BXW3"/>